<accession>A0ABP8JRF9</accession>
<protein>
    <submittedName>
        <fullName evidence="2">Prolyl oligopeptidase family serine peptidase</fullName>
    </submittedName>
</protein>
<dbReference type="InterPro" id="IPR050261">
    <property type="entry name" value="FrsA_esterase"/>
</dbReference>
<dbReference type="RefSeq" id="WP_345262893.1">
    <property type="nucleotide sequence ID" value="NZ_BAABHB010000001.1"/>
</dbReference>
<organism evidence="2 3">
    <name type="scientific">Nibrella viscosa</name>
    <dbReference type="NCBI Taxonomy" id="1084524"/>
    <lineage>
        <taxon>Bacteria</taxon>
        <taxon>Pseudomonadati</taxon>
        <taxon>Bacteroidota</taxon>
        <taxon>Cytophagia</taxon>
        <taxon>Cytophagales</taxon>
        <taxon>Spirosomataceae</taxon>
        <taxon>Nibrella</taxon>
    </lineage>
</organism>
<evidence type="ECO:0000313" key="3">
    <source>
        <dbReference type="Proteomes" id="UP001500936"/>
    </source>
</evidence>
<keyword evidence="3" id="KW-1185">Reference proteome</keyword>
<dbReference type="InterPro" id="IPR029058">
    <property type="entry name" value="AB_hydrolase_fold"/>
</dbReference>
<dbReference type="PANTHER" id="PTHR22946">
    <property type="entry name" value="DIENELACTONE HYDROLASE DOMAIN-CONTAINING PROTEIN-RELATED"/>
    <property type="match status" value="1"/>
</dbReference>
<dbReference type="Gene3D" id="3.40.50.1820">
    <property type="entry name" value="alpha/beta hydrolase"/>
    <property type="match status" value="1"/>
</dbReference>
<proteinExistence type="predicted"/>
<sequence>MWHYFPGQYMPSYQINRALTQAHYGGGEFAEILEVASEIDPLDRESFNKAWAKMGDNVYDLADSYAAAGKRVSARRTYLRAFNYLRTAEFFMTLHDDRKIPYYLKCRDAFLKAIDLFDERPVTMDIPFEAGPASMSSLPAYLFKPVGVRNRTAGPPPVMVMFGGLDSLAEELYFGIAQHLNERGIAMMAVDGPGQGAALRLNHIHTRYDYNVPGSAVLDYIIENLGDHVDTSRVGIGAVSMGGYMAARCAAFEPRFKVCMIFGAVWSYYDIWKNRPDNHPLAEIVQHIVGADNMADARERLKNFTLDGVAEKITCPTYILHGEDDRQNFVENAYKINAALTCEHVLEIVPKESSGSAHCSVDDFTKTFNMYDWVAEKLI</sequence>
<evidence type="ECO:0000256" key="1">
    <source>
        <dbReference type="ARBA" id="ARBA00022801"/>
    </source>
</evidence>
<dbReference type="Gene3D" id="1.20.1440.110">
    <property type="entry name" value="acylaminoacyl peptidase"/>
    <property type="match status" value="1"/>
</dbReference>
<comment type="caution">
    <text evidence="2">The sequence shown here is derived from an EMBL/GenBank/DDBJ whole genome shotgun (WGS) entry which is preliminary data.</text>
</comment>
<keyword evidence="1" id="KW-0378">Hydrolase</keyword>
<dbReference type="SUPFAM" id="SSF53474">
    <property type="entry name" value="alpha/beta-Hydrolases"/>
    <property type="match status" value="1"/>
</dbReference>
<dbReference type="EMBL" id="BAABHB010000001">
    <property type="protein sequence ID" value="GAA4394958.1"/>
    <property type="molecule type" value="Genomic_DNA"/>
</dbReference>
<dbReference type="Pfam" id="PF06500">
    <property type="entry name" value="FrsA-like"/>
    <property type="match status" value="1"/>
</dbReference>
<gene>
    <name evidence="2" type="ORF">GCM10023187_01320</name>
</gene>
<name>A0ABP8JRF9_9BACT</name>
<reference evidence="3" key="1">
    <citation type="journal article" date="2019" name="Int. J. Syst. Evol. Microbiol.">
        <title>The Global Catalogue of Microorganisms (GCM) 10K type strain sequencing project: providing services to taxonomists for standard genome sequencing and annotation.</title>
        <authorList>
            <consortium name="The Broad Institute Genomics Platform"/>
            <consortium name="The Broad Institute Genome Sequencing Center for Infectious Disease"/>
            <person name="Wu L."/>
            <person name="Ma J."/>
        </authorList>
    </citation>
    <scope>NUCLEOTIDE SEQUENCE [LARGE SCALE GENOMIC DNA]</scope>
    <source>
        <strain evidence="3">JCM 17925</strain>
    </source>
</reference>
<evidence type="ECO:0000313" key="2">
    <source>
        <dbReference type="EMBL" id="GAA4394958.1"/>
    </source>
</evidence>
<dbReference type="InterPro" id="IPR010520">
    <property type="entry name" value="FrsA-like"/>
</dbReference>
<dbReference type="PANTHER" id="PTHR22946:SF12">
    <property type="entry name" value="CONIDIAL PIGMENT BIOSYNTHESIS PROTEIN AYG1 (AFU_ORTHOLOGUE AFUA_2G17550)"/>
    <property type="match status" value="1"/>
</dbReference>
<dbReference type="Proteomes" id="UP001500936">
    <property type="component" value="Unassembled WGS sequence"/>
</dbReference>